<gene>
    <name evidence="1" type="ORF">SpAn4DRAFT_4169</name>
</gene>
<dbReference type="AlphaFoldDB" id="A0A0U1L527"/>
<organism evidence="1 2">
    <name type="scientific">Sporomusa ovata</name>
    <dbReference type="NCBI Taxonomy" id="2378"/>
    <lineage>
        <taxon>Bacteria</taxon>
        <taxon>Bacillati</taxon>
        <taxon>Bacillota</taxon>
        <taxon>Negativicutes</taxon>
        <taxon>Selenomonadales</taxon>
        <taxon>Sporomusaceae</taxon>
        <taxon>Sporomusa</taxon>
    </lineage>
</organism>
<name>A0A0U1L527_9FIRM</name>
<dbReference type="EMBL" id="CTRP01000015">
    <property type="protein sequence ID" value="CQR74812.1"/>
    <property type="molecule type" value="Genomic_DNA"/>
</dbReference>
<proteinExistence type="predicted"/>
<protein>
    <submittedName>
        <fullName evidence="1">Uncharacterized protein</fullName>
    </submittedName>
</protein>
<keyword evidence="2" id="KW-1185">Reference proteome</keyword>
<evidence type="ECO:0000313" key="1">
    <source>
        <dbReference type="EMBL" id="CQR74812.1"/>
    </source>
</evidence>
<accession>A0A0U1L527</accession>
<dbReference type="Proteomes" id="UP000049855">
    <property type="component" value="Unassembled WGS sequence"/>
</dbReference>
<evidence type="ECO:0000313" key="2">
    <source>
        <dbReference type="Proteomes" id="UP000049855"/>
    </source>
</evidence>
<sequence length="38" mass="4476">MAYAKSLRVPADALVILSRENFTFYLDKKNKLNQIKIY</sequence>
<reference evidence="2" key="1">
    <citation type="submission" date="2015-03" db="EMBL/GenBank/DDBJ databases">
        <authorList>
            <person name="Nijsse Bart"/>
        </authorList>
    </citation>
    <scope>NUCLEOTIDE SEQUENCE [LARGE SCALE GENOMIC DNA]</scope>
</reference>